<reference evidence="2" key="2">
    <citation type="journal article" date="2024" name="Antonie Van Leeuwenhoek">
        <title>Roseihalotalea indica gen. nov., sp. nov., a halophilic Bacteroidetes from mesopelagic Southwest Indian Ocean with higher carbohydrate metabolic potential.</title>
        <authorList>
            <person name="Chen B."/>
            <person name="Zhang M."/>
            <person name="Lin D."/>
            <person name="Ye J."/>
            <person name="Tang K."/>
        </authorList>
    </citation>
    <scope>NUCLEOTIDE SEQUENCE</scope>
    <source>
        <strain evidence="2">TK19036</strain>
    </source>
</reference>
<dbReference type="EMBL" id="CP120682">
    <property type="protein sequence ID" value="WKN38644.1"/>
    <property type="molecule type" value="Genomic_DNA"/>
</dbReference>
<evidence type="ECO:0000256" key="1">
    <source>
        <dbReference type="SAM" id="Phobius"/>
    </source>
</evidence>
<dbReference type="AlphaFoldDB" id="A0AA49GRM7"/>
<keyword evidence="1" id="KW-0812">Transmembrane</keyword>
<protein>
    <submittedName>
        <fullName evidence="2">Uncharacterized protein</fullName>
    </submittedName>
</protein>
<organism evidence="2">
    <name type="scientific">Roseihalotalea indica</name>
    <dbReference type="NCBI Taxonomy" id="2867963"/>
    <lineage>
        <taxon>Bacteria</taxon>
        <taxon>Pseudomonadati</taxon>
        <taxon>Bacteroidota</taxon>
        <taxon>Cytophagia</taxon>
        <taxon>Cytophagales</taxon>
        <taxon>Catalimonadaceae</taxon>
        <taxon>Roseihalotalea</taxon>
    </lineage>
</organism>
<gene>
    <name evidence="2" type="ORF">K4G66_08010</name>
</gene>
<feature type="transmembrane region" description="Helical" evidence="1">
    <location>
        <begin position="6"/>
        <end position="25"/>
    </location>
</feature>
<name>A0AA49GRM7_9BACT</name>
<keyword evidence="1" id="KW-0472">Membrane</keyword>
<sequence length="71" mass="8282">MAAISITFLLRFFEFWAVLLLGLVTLTDQKDNTLMRLLPSVLLLRLKVVNVLSAIILDSLQRFMLWQEYIL</sequence>
<accession>A0AA49GRM7</accession>
<evidence type="ECO:0000313" key="2">
    <source>
        <dbReference type="EMBL" id="WKN38644.1"/>
    </source>
</evidence>
<proteinExistence type="predicted"/>
<reference evidence="2" key="1">
    <citation type="journal article" date="2023" name="Comput. Struct. Biotechnol. J.">
        <title>Discovery of a novel marine Bacteroidetes with a rich repertoire of carbohydrate-active enzymes.</title>
        <authorList>
            <person name="Chen B."/>
            <person name="Liu G."/>
            <person name="Chen Q."/>
            <person name="Wang H."/>
            <person name="Liu L."/>
            <person name="Tang K."/>
        </authorList>
    </citation>
    <scope>NUCLEOTIDE SEQUENCE</scope>
    <source>
        <strain evidence="2">TK19036</strain>
    </source>
</reference>
<keyword evidence="1" id="KW-1133">Transmembrane helix</keyword>